<feature type="transmembrane region" description="Helical" evidence="1">
    <location>
        <begin position="122"/>
        <end position="140"/>
    </location>
</feature>
<dbReference type="EMBL" id="SMBX01000009">
    <property type="protein sequence ID" value="TCU94528.1"/>
    <property type="molecule type" value="Genomic_DNA"/>
</dbReference>
<keyword evidence="1" id="KW-0472">Membrane</keyword>
<dbReference type="RefSeq" id="WP_132477823.1">
    <property type="nucleotide sequence ID" value="NZ_JBHRVM010000001.1"/>
</dbReference>
<comment type="caution">
    <text evidence="2">The sequence shown here is derived from an EMBL/GenBank/DDBJ whole genome shotgun (WGS) entry which is preliminary data.</text>
</comment>
<proteinExistence type="predicted"/>
<dbReference type="PANTHER" id="PTHR34475">
    <property type="match status" value="1"/>
</dbReference>
<evidence type="ECO:0000313" key="2">
    <source>
        <dbReference type="EMBL" id="TCU94528.1"/>
    </source>
</evidence>
<dbReference type="PANTHER" id="PTHR34475:SF1">
    <property type="entry name" value="CYTOSKELETON PROTEIN RODZ"/>
    <property type="match status" value="1"/>
</dbReference>
<dbReference type="OrthoDB" id="8561330at2"/>
<name>A0A4R3UVB8_9BURK</name>
<keyword evidence="1" id="KW-1133">Transmembrane helix</keyword>
<dbReference type="CDD" id="cd00093">
    <property type="entry name" value="HTH_XRE"/>
    <property type="match status" value="1"/>
</dbReference>
<keyword evidence="3" id="KW-1185">Reference proteome</keyword>
<dbReference type="Pfam" id="PF13413">
    <property type="entry name" value="HTH_25"/>
    <property type="match status" value="1"/>
</dbReference>
<dbReference type="InterPro" id="IPR001387">
    <property type="entry name" value="Cro/C1-type_HTH"/>
</dbReference>
<dbReference type="AlphaFoldDB" id="A0A4R3UVB8"/>
<dbReference type="Gene3D" id="1.10.260.40">
    <property type="entry name" value="lambda repressor-like DNA-binding domains"/>
    <property type="match status" value="1"/>
</dbReference>
<protein>
    <submittedName>
        <fullName evidence="2">Helix-turn-helix protein</fullName>
    </submittedName>
</protein>
<dbReference type="InterPro" id="IPR010982">
    <property type="entry name" value="Lambda_DNA-bd_dom_sf"/>
</dbReference>
<sequence length="160" mass="17842">MNADPNTLEEVGAMGLGRTLKELREARRLRLQEVSARLKFSVGQLEALENEDWSRLPAGMPLKGMVRNYGRFLEADTDALLVMLESQAPGEQPGLGAEGLRRPAAVRAADMPLHTESVSRPWGWLVIILLFLAVAVFYAIGRGWVPDSWLIFDWLKALKT</sequence>
<dbReference type="Proteomes" id="UP000294692">
    <property type="component" value="Unassembled WGS sequence"/>
</dbReference>
<dbReference type="GO" id="GO:0003677">
    <property type="term" value="F:DNA binding"/>
    <property type="evidence" value="ECO:0007669"/>
    <property type="project" value="InterPro"/>
</dbReference>
<reference evidence="2 3" key="1">
    <citation type="submission" date="2019-03" db="EMBL/GenBank/DDBJ databases">
        <title>Genomic Encyclopedia of Type Strains, Phase IV (KMG-IV): sequencing the most valuable type-strain genomes for metagenomic binning, comparative biology and taxonomic classification.</title>
        <authorList>
            <person name="Goeker M."/>
        </authorList>
    </citation>
    <scope>NUCLEOTIDE SEQUENCE [LARGE SCALE GENOMIC DNA]</scope>
    <source>
        <strain evidence="2 3">DSM 100048</strain>
    </source>
</reference>
<dbReference type="InterPro" id="IPR050400">
    <property type="entry name" value="Bact_Cytoskel_RodZ"/>
</dbReference>
<evidence type="ECO:0000313" key="3">
    <source>
        <dbReference type="Proteomes" id="UP000294692"/>
    </source>
</evidence>
<gene>
    <name evidence="2" type="ORF">EV686_10981</name>
</gene>
<accession>A0A4R3UVB8</accession>
<dbReference type="SUPFAM" id="SSF47413">
    <property type="entry name" value="lambda repressor-like DNA-binding domains"/>
    <property type="match status" value="1"/>
</dbReference>
<organism evidence="2 3">
    <name type="scientific">Paracandidimonas soli</name>
    <dbReference type="NCBI Taxonomy" id="1917182"/>
    <lineage>
        <taxon>Bacteria</taxon>
        <taxon>Pseudomonadati</taxon>
        <taxon>Pseudomonadota</taxon>
        <taxon>Betaproteobacteria</taxon>
        <taxon>Burkholderiales</taxon>
        <taxon>Alcaligenaceae</taxon>
        <taxon>Paracandidimonas</taxon>
    </lineage>
</organism>
<keyword evidence="1" id="KW-0812">Transmembrane</keyword>
<evidence type="ECO:0000256" key="1">
    <source>
        <dbReference type="SAM" id="Phobius"/>
    </source>
</evidence>